<sequence>THLHPVQDELNVFFLYILSRCSGSWDGISNCLGKNVQEHLAMLEDRLPCLLTKFNIQSVNLKPPKFLFDQTTSRLFPNPLSLGIMSIISKAGTRGSTSC</sequence>
<dbReference type="EMBL" id="JXTB01000335">
    <property type="protein sequence ID" value="PON45245.1"/>
    <property type="molecule type" value="Genomic_DNA"/>
</dbReference>
<protein>
    <submittedName>
        <fullName evidence="1">Uncharacterized protein</fullName>
    </submittedName>
</protein>
<comment type="caution">
    <text evidence="1">The sequence shown here is derived from an EMBL/GenBank/DDBJ whole genome shotgun (WGS) entry which is preliminary data.</text>
</comment>
<feature type="non-terminal residue" evidence="1">
    <location>
        <position position="1"/>
    </location>
</feature>
<accession>A0A2P5B8Y1</accession>
<dbReference type="Proteomes" id="UP000237105">
    <property type="component" value="Unassembled WGS sequence"/>
</dbReference>
<reference evidence="2" key="1">
    <citation type="submission" date="2016-06" db="EMBL/GenBank/DDBJ databases">
        <title>Parallel loss of symbiosis genes in relatives of nitrogen-fixing non-legume Parasponia.</title>
        <authorList>
            <person name="Van Velzen R."/>
            <person name="Holmer R."/>
            <person name="Bu F."/>
            <person name="Rutten L."/>
            <person name="Van Zeijl A."/>
            <person name="Liu W."/>
            <person name="Santuari L."/>
            <person name="Cao Q."/>
            <person name="Sharma T."/>
            <person name="Shen D."/>
            <person name="Roswanjaya Y."/>
            <person name="Wardhani T."/>
            <person name="Kalhor M.S."/>
            <person name="Jansen J."/>
            <person name="Van den Hoogen J."/>
            <person name="Gungor B."/>
            <person name="Hartog M."/>
            <person name="Hontelez J."/>
            <person name="Verver J."/>
            <person name="Yang W.-C."/>
            <person name="Schijlen E."/>
            <person name="Repin R."/>
            <person name="Schilthuizen M."/>
            <person name="Schranz E."/>
            <person name="Heidstra R."/>
            <person name="Miyata K."/>
            <person name="Fedorova E."/>
            <person name="Kohlen W."/>
            <person name="Bisseling T."/>
            <person name="Smit S."/>
            <person name="Geurts R."/>
        </authorList>
    </citation>
    <scope>NUCLEOTIDE SEQUENCE [LARGE SCALE GENOMIC DNA]</scope>
    <source>
        <strain evidence="2">cv. WU1-14</strain>
    </source>
</reference>
<name>A0A2P5B8Y1_PARAD</name>
<organism evidence="1 2">
    <name type="scientific">Parasponia andersonii</name>
    <name type="common">Sponia andersonii</name>
    <dbReference type="NCBI Taxonomy" id="3476"/>
    <lineage>
        <taxon>Eukaryota</taxon>
        <taxon>Viridiplantae</taxon>
        <taxon>Streptophyta</taxon>
        <taxon>Embryophyta</taxon>
        <taxon>Tracheophyta</taxon>
        <taxon>Spermatophyta</taxon>
        <taxon>Magnoliopsida</taxon>
        <taxon>eudicotyledons</taxon>
        <taxon>Gunneridae</taxon>
        <taxon>Pentapetalae</taxon>
        <taxon>rosids</taxon>
        <taxon>fabids</taxon>
        <taxon>Rosales</taxon>
        <taxon>Cannabaceae</taxon>
        <taxon>Parasponia</taxon>
    </lineage>
</organism>
<evidence type="ECO:0000313" key="2">
    <source>
        <dbReference type="Proteomes" id="UP000237105"/>
    </source>
</evidence>
<evidence type="ECO:0000313" key="1">
    <source>
        <dbReference type="EMBL" id="PON45245.1"/>
    </source>
</evidence>
<proteinExistence type="predicted"/>
<gene>
    <name evidence="1" type="ORF">PanWU01x14_260750</name>
</gene>
<dbReference type="AlphaFoldDB" id="A0A2P5B8Y1"/>
<keyword evidence="2" id="KW-1185">Reference proteome</keyword>